<dbReference type="EMBL" id="JBBMQO010000004">
    <property type="protein sequence ID" value="MEM5501512.1"/>
    <property type="molecule type" value="Genomic_DNA"/>
</dbReference>
<feature type="transmembrane region" description="Helical" evidence="1">
    <location>
        <begin position="87"/>
        <end position="110"/>
    </location>
</feature>
<accession>A0ABU9T5W1</accession>
<comment type="caution">
    <text evidence="2">The sequence shown here is derived from an EMBL/GenBank/DDBJ whole genome shotgun (WGS) entry which is preliminary data.</text>
</comment>
<feature type="transmembrane region" description="Helical" evidence="1">
    <location>
        <begin position="9"/>
        <end position="33"/>
    </location>
</feature>
<gene>
    <name evidence="2" type="ORF">WNY59_07920</name>
</gene>
<keyword evidence="1" id="KW-1133">Transmembrane helix</keyword>
<evidence type="ECO:0000313" key="2">
    <source>
        <dbReference type="EMBL" id="MEM5501512.1"/>
    </source>
</evidence>
<sequence>MNNNSLPWWIYAGCICVGAMAGTVIFLFGVTLYSGSIIGDSLMNVHGILVRDSLDAISKEEAEVITKLLQSGSLIDANSFLSTLNNFYSTTIQLLIGFFVVFGLISFVALKTHSSREIEAQVDLVIGKTFEDYLGSIRFAEYISSEVRTNFQIEVEDILESYSTSDAGEINGRMSELEKYLAEIAETVAQSSNPNGDDN</sequence>
<organism evidence="2 3">
    <name type="scientific">Ahrensia kielensis</name>
    <dbReference type="NCBI Taxonomy" id="76980"/>
    <lineage>
        <taxon>Bacteria</taxon>
        <taxon>Pseudomonadati</taxon>
        <taxon>Pseudomonadota</taxon>
        <taxon>Alphaproteobacteria</taxon>
        <taxon>Hyphomicrobiales</taxon>
        <taxon>Ahrensiaceae</taxon>
        <taxon>Ahrensia</taxon>
    </lineage>
</organism>
<keyword evidence="1" id="KW-0812">Transmembrane</keyword>
<reference evidence="2 3" key="1">
    <citation type="submission" date="2024-03" db="EMBL/GenBank/DDBJ databases">
        <title>Community enrichment and isolation of bacterial strains for fucoidan degradation.</title>
        <authorList>
            <person name="Sichert A."/>
        </authorList>
    </citation>
    <scope>NUCLEOTIDE SEQUENCE [LARGE SCALE GENOMIC DNA]</scope>
    <source>
        <strain evidence="2 3">AS62</strain>
    </source>
</reference>
<dbReference type="RefSeq" id="WP_342848006.1">
    <property type="nucleotide sequence ID" value="NZ_JBBMQO010000004.1"/>
</dbReference>
<name>A0ABU9T5W1_9HYPH</name>
<keyword evidence="3" id="KW-1185">Reference proteome</keyword>
<keyword evidence="1" id="KW-0472">Membrane</keyword>
<evidence type="ECO:0000256" key="1">
    <source>
        <dbReference type="SAM" id="Phobius"/>
    </source>
</evidence>
<protein>
    <submittedName>
        <fullName evidence="2">Uncharacterized protein</fullName>
    </submittedName>
</protein>
<dbReference type="Proteomes" id="UP001477870">
    <property type="component" value="Unassembled WGS sequence"/>
</dbReference>
<evidence type="ECO:0000313" key="3">
    <source>
        <dbReference type="Proteomes" id="UP001477870"/>
    </source>
</evidence>
<proteinExistence type="predicted"/>